<proteinExistence type="inferred from homology"/>
<dbReference type="PANTHER" id="PTHR30024:SF47">
    <property type="entry name" value="TAURINE-BINDING PERIPLASMIC PROTEIN"/>
    <property type="match status" value="1"/>
</dbReference>
<dbReference type="SUPFAM" id="SSF53850">
    <property type="entry name" value="Periplasmic binding protein-like II"/>
    <property type="match status" value="1"/>
</dbReference>
<name>A0A2N3PV75_9PROT</name>
<accession>A0A2N3PV75</accession>
<keyword evidence="3 4" id="KW-0732">Signal</keyword>
<dbReference type="InterPro" id="IPR001638">
    <property type="entry name" value="Solute-binding_3/MltF_N"/>
</dbReference>
<dbReference type="EMBL" id="PIUM01000012">
    <property type="protein sequence ID" value="PKU24301.1"/>
    <property type="molecule type" value="Genomic_DNA"/>
</dbReference>
<reference evidence="7" key="1">
    <citation type="submission" date="2017-12" db="EMBL/GenBank/DDBJ databases">
        <title>Draft genome sequence of Telmatospirillum siberiense 26-4b1T, an acidotolerant peatland alphaproteobacterium potentially involved in sulfur cycling.</title>
        <authorList>
            <person name="Hausmann B."/>
            <person name="Pjevac P."/>
            <person name="Schreck K."/>
            <person name="Herbold C.W."/>
            <person name="Daims H."/>
            <person name="Wagner M."/>
            <person name="Pester M."/>
            <person name="Loy A."/>
        </authorList>
    </citation>
    <scope>NUCLEOTIDE SEQUENCE [LARGE SCALE GENOMIC DNA]</scope>
    <source>
        <strain evidence="7">26-4b1</strain>
    </source>
</reference>
<evidence type="ECO:0000256" key="4">
    <source>
        <dbReference type="SAM" id="SignalP"/>
    </source>
</evidence>
<dbReference type="InterPro" id="IPR015168">
    <property type="entry name" value="SsuA/THI5"/>
</dbReference>
<dbReference type="Gene3D" id="3.40.190.10">
    <property type="entry name" value="Periplasmic binding protein-like II"/>
    <property type="match status" value="2"/>
</dbReference>
<dbReference type="Pfam" id="PF09084">
    <property type="entry name" value="NMT1"/>
    <property type="match status" value="1"/>
</dbReference>
<keyword evidence="7" id="KW-1185">Reference proteome</keyword>
<evidence type="ECO:0000256" key="1">
    <source>
        <dbReference type="ARBA" id="ARBA00004418"/>
    </source>
</evidence>
<dbReference type="OrthoDB" id="7431968at2"/>
<evidence type="ECO:0000256" key="2">
    <source>
        <dbReference type="ARBA" id="ARBA00010742"/>
    </source>
</evidence>
<feature type="signal peptide" evidence="4">
    <location>
        <begin position="1"/>
        <end position="25"/>
    </location>
</feature>
<sequence>MTVVRKFFVAAAMAATLFSTFAAQAADKVRIGYWTSGVSLGFGAVLEAKGFLADHGIEAEFLHFPDVNAPLAALATGSIDLAFGAPLAGVFSTAANGVPIRIFAATQPADVQFVVPADSPIQSIAEFKNKKIGMSPAGSSVAVIAGAILAGNYQIKPTEFSLVGGNESRLAQFLAQKQVDGAALRSVTVAQLADELKVRRLGSFAEEWKTLTHSQSIPYIGVGAVRAELVDSHPEVVARVIAGLRDTLAWGDAHRDEVAEILHRKANLSPEDARVYVSLWNDMNRVAFAEADIATLRQQHAVFTESGLVKGTLDDALFATAPFRQANALK</sequence>
<comment type="subcellular location">
    <subcellularLocation>
        <location evidence="1">Periplasm</location>
    </subcellularLocation>
</comment>
<dbReference type="Proteomes" id="UP000233293">
    <property type="component" value="Unassembled WGS sequence"/>
</dbReference>
<feature type="chain" id="PRO_5014749185" evidence="4">
    <location>
        <begin position="26"/>
        <end position="330"/>
    </location>
</feature>
<comment type="caution">
    <text evidence="6">The sequence shown here is derived from an EMBL/GenBank/DDBJ whole genome shotgun (WGS) entry which is preliminary data.</text>
</comment>
<evidence type="ECO:0000313" key="6">
    <source>
        <dbReference type="EMBL" id="PKU24301.1"/>
    </source>
</evidence>
<dbReference type="AlphaFoldDB" id="A0A2N3PV75"/>
<protein>
    <submittedName>
        <fullName evidence="6">Nitrate ABC transporter substrate-binding protein</fullName>
    </submittedName>
</protein>
<feature type="domain" description="Solute-binding protein family 3/N-terminal" evidence="5">
    <location>
        <begin position="28"/>
        <end position="254"/>
    </location>
</feature>
<evidence type="ECO:0000256" key="3">
    <source>
        <dbReference type="ARBA" id="ARBA00022729"/>
    </source>
</evidence>
<gene>
    <name evidence="6" type="ORF">CWS72_11940</name>
</gene>
<organism evidence="6 7">
    <name type="scientific">Telmatospirillum siberiense</name>
    <dbReference type="NCBI Taxonomy" id="382514"/>
    <lineage>
        <taxon>Bacteria</taxon>
        <taxon>Pseudomonadati</taxon>
        <taxon>Pseudomonadota</taxon>
        <taxon>Alphaproteobacteria</taxon>
        <taxon>Rhodospirillales</taxon>
        <taxon>Rhodospirillaceae</taxon>
        <taxon>Telmatospirillum</taxon>
    </lineage>
</organism>
<comment type="similarity">
    <text evidence="2">Belongs to the bacterial solute-binding protein SsuA/TauA family.</text>
</comment>
<evidence type="ECO:0000313" key="7">
    <source>
        <dbReference type="Proteomes" id="UP000233293"/>
    </source>
</evidence>
<evidence type="ECO:0000259" key="5">
    <source>
        <dbReference type="SMART" id="SM00062"/>
    </source>
</evidence>
<dbReference type="PANTHER" id="PTHR30024">
    <property type="entry name" value="ALIPHATIC SULFONATES-BINDING PROTEIN-RELATED"/>
    <property type="match status" value="1"/>
</dbReference>
<dbReference type="SMART" id="SM00062">
    <property type="entry name" value="PBPb"/>
    <property type="match status" value="1"/>
</dbReference>
<dbReference type="GO" id="GO:0042597">
    <property type="term" value="C:periplasmic space"/>
    <property type="evidence" value="ECO:0007669"/>
    <property type="project" value="UniProtKB-SubCell"/>
</dbReference>